<dbReference type="PANTHER" id="PTHR43861:SF3">
    <property type="entry name" value="PUTATIVE (AFU_ORTHOLOGUE AFUA_2G14390)-RELATED"/>
    <property type="match status" value="1"/>
</dbReference>
<dbReference type="RefSeq" id="WP_185977734.1">
    <property type="nucleotide sequence ID" value="NZ_JACBGI020000005.1"/>
</dbReference>
<dbReference type="InterPro" id="IPR041698">
    <property type="entry name" value="Methyltransf_25"/>
</dbReference>
<name>A0ABS0BUS2_9GAMM</name>
<evidence type="ECO:0000313" key="4">
    <source>
        <dbReference type="Proteomes" id="UP001193680"/>
    </source>
</evidence>
<reference evidence="3 4" key="1">
    <citation type="submission" date="2020-06" db="EMBL/GenBank/DDBJ databases">
        <authorList>
            <person name="Scott K."/>
        </authorList>
    </citation>
    <scope>NUCLEOTIDE SEQUENCE [LARGE SCALE GENOMIC DNA]</scope>
    <source>
        <strain evidence="3 4">HH1</strain>
    </source>
</reference>
<keyword evidence="1" id="KW-0808">Transferase</keyword>
<keyword evidence="4" id="KW-1185">Reference proteome</keyword>
<reference evidence="3 4" key="2">
    <citation type="submission" date="2020-11" db="EMBL/GenBank/DDBJ databases">
        <title>Sulfur oxidizing isolate from Hospital Hole Sinkhole.</title>
        <authorList>
            <person name="Scott K.M."/>
        </authorList>
    </citation>
    <scope>NUCLEOTIDE SEQUENCE [LARGE SCALE GENOMIC DNA]</scope>
    <source>
        <strain evidence="3 4">HH1</strain>
    </source>
</reference>
<dbReference type="Gene3D" id="3.40.50.150">
    <property type="entry name" value="Vaccinia Virus protein VP39"/>
    <property type="match status" value="1"/>
</dbReference>
<gene>
    <name evidence="3" type="ORF">H8792_004455</name>
</gene>
<dbReference type="SUPFAM" id="SSF53335">
    <property type="entry name" value="S-adenosyl-L-methionine-dependent methyltransferases"/>
    <property type="match status" value="1"/>
</dbReference>
<dbReference type="PANTHER" id="PTHR43861">
    <property type="entry name" value="TRANS-ACONITATE 2-METHYLTRANSFERASE-RELATED"/>
    <property type="match status" value="1"/>
</dbReference>
<dbReference type="CDD" id="cd02440">
    <property type="entry name" value="AdoMet_MTases"/>
    <property type="match status" value="1"/>
</dbReference>
<dbReference type="Proteomes" id="UP001193680">
    <property type="component" value="Unassembled WGS sequence"/>
</dbReference>
<organism evidence="3 4">
    <name type="scientific">Thiomicrorhabdus heinhorstiae</name>
    <dbReference type="NCBI Taxonomy" id="2748010"/>
    <lineage>
        <taxon>Bacteria</taxon>
        <taxon>Pseudomonadati</taxon>
        <taxon>Pseudomonadota</taxon>
        <taxon>Gammaproteobacteria</taxon>
        <taxon>Thiotrichales</taxon>
        <taxon>Piscirickettsiaceae</taxon>
        <taxon>Thiomicrorhabdus</taxon>
    </lineage>
</organism>
<dbReference type="GO" id="GO:0008168">
    <property type="term" value="F:methyltransferase activity"/>
    <property type="evidence" value="ECO:0007669"/>
    <property type="project" value="UniProtKB-KW"/>
</dbReference>
<dbReference type="GO" id="GO:0032259">
    <property type="term" value="P:methylation"/>
    <property type="evidence" value="ECO:0007669"/>
    <property type="project" value="UniProtKB-KW"/>
</dbReference>
<accession>A0ABS0BUS2</accession>
<comment type="caution">
    <text evidence="3">The sequence shown here is derived from an EMBL/GenBank/DDBJ whole genome shotgun (WGS) entry which is preliminary data.</text>
</comment>
<proteinExistence type="predicted"/>
<dbReference type="Pfam" id="PF13649">
    <property type="entry name" value="Methyltransf_25"/>
    <property type="match status" value="1"/>
</dbReference>
<dbReference type="InterPro" id="IPR029063">
    <property type="entry name" value="SAM-dependent_MTases_sf"/>
</dbReference>
<evidence type="ECO:0000259" key="2">
    <source>
        <dbReference type="Pfam" id="PF13649"/>
    </source>
</evidence>
<sequence length="200" mass="22125">MWDQRYAVDDYVYGTEANDFLKLAIQRLNPQAGQRVLCLAEGEGRNAVYLAELGLDVHAVDASKTGLQKARSLAEARGVEIGTEVIDLADYDLGEQRWDYIVSIFCHLPEALRVEVHAKVCRALKPGGHFILEAYRPEQIAFASGGPKDPSMMMDLSRLQCECQSLEFVSADEIEREVHEGELHTGMGAVVQLIAMKSTG</sequence>
<evidence type="ECO:0000256" key="1">
    <source>
        <dbReference type="ARBA" id="ARBA00022679"/>
    </source>
</evidence>
<evidence type="ECO:0000313" key="3">
    <source>
        <dbReference type="EMBL" id="MBF6057585.1"/>
    </source>
</evidence>
<dbReference type="EMBL" id="JACBGI020000005">
    <property type="protein sequence ID" value="MBF6057585.1"/>
    <property type="molecule type" value="Genomic_DNA"/>
</dbReference>
<keyword evidence="3" id="KW-0489">Methyltransferase</keyword>
<protein>
    <submittedName>
        <fullName evidence="3">Class I SAM-dependent methyltransferase</fullName>
    </submittedName>
</protein>
<feature type="domain" description="Methyltransferase" evidence="2">
    <location>
        <begin position="36"/>
        <end position="128"/>
    </location>
</feature>